<dbReference type="AlphaFoldDB" id="A0A182W708"/>
<dbReference type="Proteomes" id="UP000075920">
    <property type="component" value="Unassembled WGS sequence"/>
</dbReference>
<evidence type="ECO:0000313" key="3">
    <source>
        <dbReference type="Proteomes" id="UP000075920"/>
    </source>
</evidence>
<keyword evidence="1" id="KW-0732">Signal</keyword>
<organism evidence="2 3">
    <name type="scientific">Anopheles minimus</name>
    <dbReference type="NCBI Taxonomy" id="112268"/>
    <lineage>
        <taxon>Eukaryota</taxon>
        <taxon>Metazoa</taxon>
        <taxon>Ecdysozoa</taxon>
        <taxon>Arthropoda</taxon>
        <taxon>Hexapoda</taxon>
        <taxon>Insecta</taxon>
        <taxon>Pterygota</taxon>
        <taxon>Neoptera</taxon>
        <taxon>Endopterygota</taxon>
        <taxon>Diptera</taxon>
        <taxon>Nematocera</taxon>
        <taxon>Culicoidea</taxon>
        <taxon>Culicidae</taxon>
        <taxon>Anophelinae</taxon>
        <taxon>Anopheles</taxon>
    </lineage>
</organism>
<accession>A0A182W708</accession>
<evidence type="ECO:0008006" key="4">
    <source>
        <dbReference type="Google" id="ProtNLM"/>
    </source>
</evidence>
<sequence>MATGLIVLVFTFLCVLRNVAGRPDFGLNGDIVGRSIALDTSGGVSLIIGTVSDYKIQLGSQYQVLYNMQDAFYAVADKFTTAGVAMTDKLALLVDDDSGIVAPPFLSTISAISNLQSVISTGYTQEFLTLRPRDKPFITDRLTDSFNYISQMLTSLDEILRTLQTAAELAQTQAGGDGKSVPKEFARTIVTPRMINKLLNTIVRIPGAISPFIYSVHEPLSQLDRADTYITTAKSDIEAALLQAHQEVVNFNGNIRQLMRDTNIVVATVGPAYTEQQTLITDILPKLQASSNYQNDLRGALERFEDALSPDSIEEKTSLLETTIAEYVEQSRSFDDDLVTVYGDRICPAIQSVVQVLVASGPYSNYCFKKYSQRVIDLAVHNFYDIGECYELELNRLYAMSRLISNIISLVMDNYAELYENLNTCASILPCPGSCDACIDTLGEFVDILARLVEQKFDLVRQIIPYEAKASLQRVKSCAAFSKYKLIADVHDLLKDVFKCEETGYKQTQ</sequence>
<proteinExistence type="predicted"/>
<feature type="signal peptide" evidence="1">
    <location>
        <begin position="1"/>
        <end position="21"/>
    </location>
</feature>
<keyword evidence="3" id="KW-1185">Reference proteome</keyword>
<dbReference type="VEuPathDB" id="VectorBase:AMIN006130"/>
<protein>
    <recommendedName>
        <fullName evidence="4">Protein TsetseEP domain-containing protein</fullName>
    </recommendedName>
</protein>
<reference evidence="3" key="1">
    <citation type="submission" date="2013-03" db="EMBL/GenBank/DDBJ databases">
        <title>The Genome Sequence of Anopheles minimus MINIMUS1.</title>
        <authorList>
            <consortium name="The Broad Institute Genomics Platform"/>
            <person name="Neafsey D.E."/>
            <person name="Walton C."/>
            <person name="Walker B."/>
            <person name="Young S.K."/>
            <person name="Zeng Q."/>
            <person name="Gargeya S."/>
            <person name="Fitzgerald M."/>
            <person name="Haas B."/>
            <person name="Abouelleil A."/>
            <person name="Allen A.W."/>
            <person name="Alvarado L."/>
            <person name="Arachchi H.M."/>
            <person name="Berlin A.M."/>
            <person name="Chapman S.B."/>
            <person name="Gainer-Dewar J."/>
            <person name="Goldberg J."/>
            <person name="Griggs A."/>
            <person name="Gujja S."/>
            <person name="Hansen M."/>
            <person name="Howarth C."/>
            <person name="Imamovic A."/>
            <person name="Ireland A."/>
            <person name="Larimer J."/>
            <person name="McCowan C."/>
            <person name="Murphy C."/>
            <person name="Pearson M."/>
            <person name="Poon T.W."/>
            <person name="Priest M."/>
            <person name="Roberts A."/>
            <person name="Saif S."/>
            <person name="Shea T."/>
            <person name="Sisk P."/>
            <person name="Sykes S."/>
            <person name="Wortman J."/>
            <person name="Nusbaum C."/>
            <person name="Birren B."/>
        </authorList>
    </citation>
    <scope>NUCLEOTIDE SEQUENCE [LARGE SCALE GENOMIC DNA]</scope>
    <source>
        <strain evidence="3">MINIMUS1</strain>
    </source>
</reference>
<reference evidence="2" key="2">
    <citation type="submission" date="2020-05" db="UniProtKB">
        <authorList>
            <consortium name="EnsemblMetazoa"/>
        </authorList>
    </citation>
    <scope>IDENTIFICATION</scope>
    <source>
        <strain evidence="2">MINIMUS1</strain>
    </source>
</reference>
<feature type="chain" id="PRO_5008140864" description="Protein TsetseEP domain-containing protein" evidence="1">
    <location>
        <begin position="22"/>
        <end position="509"/>
    </location>
</feature>
<evidence type="ECO:0000256" key="1">
    <source>
        <dbReference type="SAM" id="SignalP"/>
    </source>
</evidence>
<evidence type="ECO:0000313" key="2">
    <source>
        <dbReference type="EnsemblMetazoa" id="AMIN006130-PA"/>
    </source>
</evidence>
<name>A0A182W708_9DIPT</name>
<dbReference type="EnsemblMetazoa" id="AMIN006130-RA">
    <property type="protein sequence ID" value="AMIN006130-PA"/>
    <property type="gene ID" value="AMIN006130"/>
</dbReference>